<feature type="signal peptide" evidence="2">
    <location>
        <begin position="1"/>
        <end position="15"/>
    </location>
</feature>
<evidence type="ECO:0000313" key="4">
    <source>
        <dbReference type="Proteomes" id="UP001331761"/>
    </source>
</evidence>
<sequence length="107" mass="12129">MMLFVMLCFLVHTHGYSRNQDPTTVPTSEPRRDASTHARRPAEEYNVLDDLSRHVFRDTISNLQVFVEDSQQVLGAFYDLVGGTKTRIAAKANLIDGWFSVPESVEN</sequence>
<gene>
    <name evidence="3" type="ORF">GCK32_001889</name>
</gene>
<protein>
    <submittedName>
        <fullName evidence="3">Uncharacterized protein</fullName>
    </submittedName>
</protein>
<evidence type="ECO:0000256" key="1">
    <source>
        <dbReference type="SAM" id="MobiDB-lite"/>
    </source>
</evidence>
<evidence type="ECO:0000313" key="3">
    <source>
        <dbReference type="EMBL" id="KAK5967520.1"/>
    </source>
</evidence>
<dbReference type="AlphaFoldDB" id="A0AAN8EZD6"/>
<dbReference type="Proteomes" id="UP001331761">
    <property type="component" value="Unassembled WGS sequence"/>
</dbReference>
<feature type="region of interest" description="Disordered" evidence="1">
    <location>
        <begin position="19"/>
        <end position="40"/>
    </location>
</feature>
<organism evidence="3 4">
    <name type="scientific">Trichostrongylus colubriformis</name>
    <name type="common">Black scour worm</name>
    <dbReference type="NCBI Taxonomy" id="6319"/>
    <lineage>
        <taxon>Eukaryota</taxon>
        <taxon>Metazoa</taxon>
        <taxon>Ecdysozoa</taxon>
        <taxon>Nematoda</taxon>
        <taxon>Chromadorea</taxon>
        <taxon>Rhabditida</taxon>
        <taxon>Rhabditina</taxon>
        <taxon>Rhabditomorpha</taxon>
        <taxon>Strongyloidea</taxon>
        <taxon>Trichostrongylidae</taxon>
        <taxon>Trichostrongylus</taxon>
    </lineage>
</organism>
<feature type="chain" id="PRO_5043017847" evidence="2">
    <location>
        <begin position="16"/>
        <end position="107"/>
    </location>
</feature>
<evidence type="ECO:0000256" key="2">
    <source>
        <dbReference type="SAM" id="SignalP"/>
    </source>
</evidence>
<proteinExistence type="predicted"/>
<keyword evidence="4" id="KW-1185">Reference proteome</keyword>
<feature type="compositionally biased region" description="Basic and acidic residues" evidence="1">
    <location>
        <begin position="29"/>
        <end position="40"/>
    </location>
</feature>
<dbReference type="EMBL" id="WIXE01022401">
    <property type="protein sequence ID" value="KAK5967520.1"/>
    <property type="molecule type" value="Genomic_DNA"/>
</dbReference>
<comment type="caution">
    <text evidence="3">The sequence shown here is derived from an EMBL/GenBank/DDBJ whole genome shotgun (WGS) entry which is preliminary data.</text>
</comment>
<accession>A0AAN8EZD6</accession>
<keyword evidence="2" id="KW-0732">Signal</keyword>
<reference evidence="3 4" key="1">
    <citation type="submission" date="2019-10" db="EMBL/GenBank/DDBJ databases">
        <title>Assembly and Annotation for the nematode Trichostrongylus colubriformis.</title>
        <authorList>
            <person name="Martin J."/>
        </authorList>
    </citation>
    <scope>NUCLEOTIDE SEQUENCE [LARGE SCALE GENOMIC DNA]</scope>
    <source>
        <strain evidence="3">G859</strain>
        <tissue evidence="3">Whole worm</tissue>
    </source>
</reference>
<name>A0AAN8EZD6_TRICO</name>